<dbReference type="SUPFAM" id="SSF52317">
    <property type="entry name" value="Class I glutamine amidotransferase-like"/>
    <property type="match status" value="1"/>
</dbReference>
<feature type="domain" description="ThuA-like" evidence="2">
    <location>
        <begin position="138"/>
        <end position="361"/>
    </location>
</feature>
<name>A0A7W9AHU6_9SPHN</name>
<dbReference type="Proteomes" id="UP000549617">
    <property type="component" value="Unassembled WGS sequence"/>
</dbReference>
<comment type="caution">
    <text evidence="3">The sequence shown here is derived from an EMBL/GenBank/DDBJ whole genome shotgun (WGS) entry which is preliminary data.</text>
</comment>
<dbReference type="PANTHER" id="PTHR40469:SF2">
    <property type="entry name" value="GALACTOSE-BINDING DOMAIN-LIKE SUPERFAMILY PROTEIN"/>
    <property type="match status" value="1"/>
</dbReference>
<dbReference type="Pfam" id="PF06283">
    <property type="entry name" value="ThuA"/>
    <property type="match status" value="1"/>
</dbReference>
<protein>
    <recommendedName>
        <fullName evidence="2">ThuA-like domain-containing protein</fullName>
    </recommendedName>
</protein>
<dbReference type="AlphaFoldDB" id="A0A7W9AHU6"/>
<organism evidence="3 4">
    <name type="scientific">Sphingobium boeckii</name>
    <dbReference type="NCBI Taxonomy" id="1082345"/>
    <lineage>
        <taxon>Bacteria</taxon>
        <taxon>Pseudomonadati</taxon>
        <taxon>Pseudomonadota</taxon>
        <taxon>Alphaproteobacteria</taxon>
        <taxon>Sphingomonadales</taxon>
        <taxon>Sphingomonadaceae</taxon>
        <taxon>Sphingobium</taxon>
    </lineage>
</organism>
<reference evidence="3 4" key="1">
    <citation type="submission" date="2020-08" db="EMBL/GenBank/DDBJ databases">
        <title>Genomic Encyclopedia of Type Strains, Phase IV (KMG-IV): sequencing the most valuable type-strain genomes for metagenomic binning, comparative biology and taxonomic classification.</title>
        <authorList>
            <person name="Goeker M."/>
        </authorList>
    </citation>
    <scope>NUCLEOTIDE SEQUENCE [LARGE SCALE GENOMIC DNA]</scope>
    <source>
        <strain evidence="3 4">DSM 25079</strain>
    </source>
</reference>
<gene>
    <name evidence="3" type="ORF">FHS49_001989</name>
</gene>
<keyword evidence="1" id="KW-0732">Signal</keyword>
<proteinExistence type="predicted"/>
<keyword evidence="4" id="KW-1185">Reference proteome</keyword>
<dbReference type="Gene3D" id="3.40.50.880">
    <property type="match status" value="1"/>
</dbReference>
<dbReference type="InterPro" id="IPR029010">
    <property type="entry name" value="ThuA-like"/>
</dbReference>
<feature type="chain" id="PRO_5031127688" description="ThuA-like domain-containing protein" evidence="1">
    <location>
        <begin position="25"/>
        <end position="374"/>
    </location>
</feature>
<dbReference type="EMBL" id="JACIJC010000003">
    <property type="protein sequence ID" value="MBB5685973.1"/>
    <property type="molecule type" value="Genomic_DNA"/>
</dbReference>
<evidence type="ECO:0000259" key="2">
    <source>
        <dbReference type="Pfam" id="PF06283"/>
    </source>
</evidence>
<sequence length="374" mass="40548">MSIKSALFGTIAILASAFATPAAAAPVVDCPLRDAKFSIGSPLVDVLLSPAARAVLDQAAPGKFKNLPARFAGTVAPTFAAILSLREASGFLGLKEDGLRTIDTQLQALPVTPADKVARCARYDNDVPKFKLAKGRPRLLLFEKINGFRDGPSVDASHAALLAMAKRKGWAIAVTEKGGAINPKTLRQFDAVIWNNISGDVLTLGQRRALQNYIEGGGGFIAMHGSAGDPVYYWDWYVDTLIGARFKGHPQSPQFQEARVAVNEAHPLAKVLPKEWRMTDEWYSFRTNPRDAGANVLLTLDESTYKPMGMMNLDLRMGDHPLAWTNCIGKGRMFYSAIGHVPATYSQPQHVALLEEAITWTATKGASCKTPGKR</sequence>
<evidence type="ECO:0000313" key="4">
    <source>
        <dbReference type="Proteomes" id="UP000549617"/>
    </source>
</evidence>
<dbReference type="RefSeq" id="WP_184017902.1">
    <property type="nucleotide sequence ID" value="NZ_JACIJC010000003.1"/>
</dbReference>
<evidence type="ECO:0000313" key="3">
    <source>
        <dbReference type="EMBL" id="MBB5685973.1"/>
    </source>
</evidence>
<feature type="signal peptide" evidence="1">
    <location>
        <begin position="1"/>
        <end position="24"/>
    </location>
</feature>
<dbReference type="PANTHER" id="PTHR40469">
    <property type="entry name" value="SECRETED GLYCOSYL HYDROLASE"/>
    <property type="match status" value="1"/>
</dbReference>
<dbReference type="InterPro" id="IPR029062">
    <property type="entry name" value="Class_I_gatase-like"/>
</dbReference>
<evidence type="ECO:0000256" key="1">
    <source>
        <dbReference type="SAM" id="SignalP"/>
    </source>
</evidence>
<accession>A0A7W9AHU6</accession>